<dbReference type="EMBL" id="BMNK01000002">
    <property type="protein sequence ID" value="GGP03601.1"/>
    <property type="molecule type" value="Genomic_DNA"/>
</dbReference>
<comment type="caution">
    <text evidence="2">The sequence shown here is derived from an EMBL/GenBank/DDBJ whole genome shotgun (WGS) entry which is preliminary data.</text>
</comment>
<evidence type="ECO:0000313" key="3">
    <source>
        <dbReference type="Proteomes" id="UP000660745"/>
    </source>
</evidence>
<name>A0A918E443_9ACTN</name>
<gene>
    <name evidence="2" type="ORF">GCM10012278_15480</name>
</gene>
<proteinExistence type="predicted"/>
<dbReference type="Proteomes" id="UP000660745">
    <property type="component" value="Unassembled WGS sequence"/>
</dbReference>
<dbReference type="AlphaFoldDB" id="A0A918E443"/>
<feature type="transmembrane region" description="Helical" evidence="1">
    <location>
        <begin position="88"/>
        <end position="110"/>
    </location>
</feature>
<reference evidence="2" key="2">
    <citation type="submission" date="2020-09" db="EMBL/GenBank/DDBJ databases">
        <authorList>
            <person name="Sun Q."/>
            <person name="Zhou Y."/>
        </authorList>
    </citation>
    <scope>NUCLEOTIDE SEQUENCE</scope>
    <source>
        <strain evidence="2">CGMCC 4.7430</strain>
    </source>
</reference>
<keyword evidence="1" id="KW-0472">Membrane</keyword>
<dbReference type="PANTHER" id="PTHR37314">
    <property type="entry name" value="SLR0142 PROTEIN"/>
    <property type="match status" value="1"/>
</dbReference>
<dbReference type="RefSeq" id="WP_189137765.1">
    <property type="nucleotide sequence ID" value="NZ_BMNK01000002.1"/>
</dbReference>
<keyword evidence="1" id="KW-0812">Transmembrane</keyword>
<feature type="transmembrane region" description="Helical" evidence="1">
    <location>
        <begin position="195"/>
        <end position="212"/>
    </location>
</feature>
<reference evidence="2" key="1">
    <citation type="journal article" date="2014" name="Int. J. Syst. Evol. Microbiol.">
        <title>Complete genome sequence of Corynebacterium casei LMG S-19264T (=DSM 44701T), isolated from a smear-ripened cheese.</title>
        <authorList>
            <consortium name="US DOE Joint Genome Institute (JGI-PGF)"/>
            <person name="Walter F."/>
            <person name="Albersmeier A."/>
            <person name="Kalinowski J."/>
            <person name="Ruckert C."/>
        </authorList>
    </citation>
    <scope>NUCLEOTIDE SEQUENCE</scope>
    <source>
        <strain evidence="2">CGMCC 4.7430</strain>
    </source>
</reference>
<accession>A0A918E443</accession>
<evidence type="ECO:0000256" key="1">
    <source>
        <dbReference type="SAM" id="Phobius"/>
    </source>
</evidence>
<evidence type="ECO:0000313" key="2">
    <source>
        <dbReference type="EMBL" id="GGP03601.1"/>
    </source>
</evidence>
<protein>
    <submittedName>
        <fullName evidence="2">Membrane protein</fullName>
    </submittedName>
</protein>
<dbReference type="InterPro" id="IPR010699">
    <property type="entry name" value="DUF1275"/>
</dbReference>
<sequence>MPFATSRLTTALVLLTGVTGVVEAVSYLGLDRVFAAVMTGNVLFVGFGLVDRSIPVAGSAVALVAFVLGALAGHRVNGALSRRRPERWLTYAVCGEGALLLVAALLALGLPSHPAELTPHRLAVIVVLAAAMGSRNVTILRVAAPDLPTTVLTRALAGTFMLPSQGRIGRRVASVVAMFAGALTGAFLLSWHPAVALAAAALLEIVAGVLCPRTKP</sequence>
<dbReference type="PANTHER" id="PTHR37314:SF4">
    <property type="entry name" value="UPF0700 TRANSMEMBRANE PROTEIN YOAK"/>
    <property type="match status" value="1"/>
</dbReference>
<feature type="transmembrane region" description="Helical" evidence="1">
    <location>
        <begin position="54"/>
        <end position="76"/>
    </location>
</feature>
<keyword evidence="3" id="KW-1185">Reference proteome</keyword>
<dbReference type="Pfam" id="PF06912">
    <property type="entry name" value="DUF1275"/>
    <property type="match status" value="1"/>
</dbReference>
<keyword evidence="1" id="KW-1133">Transmembrane helix</keyword>
<organism evidence="2 3">
    <name type="scientific">Nonomuraea glycinis</name>
    <dbReference type="NCBI Taxonomy" id="2047744"/>
    <lineage>
        <taxon>Bacteria</taxon>
        <taxon>Bacillati</taxon>
        <taxon>Actinomycetota</taxon>
        <taxon>Actinomycetes</taxon>
        <taxon>Streptosporangiales</taxon>
        <taxon>Streptosporangiaceae</taxon>
        <taxon>Nonomuraea</taxon>
    </lineage>
</organism>